<dbReference type="PANTHER" id="PTHR47219:SF15">
    <property type="entry name" value="TBC1 DOMAIN FAMILY MEMBER 12 ISOFORM X1"/>
    <property type="match status" value="1"/>
</dbReference>
<feature type="coiled-coil region" evidence="1">
    <location>
        <begin position="425"/>
        <end position="460"/>
    </location>
</feature>
<dbReference type="Pfam" id="PF22874">
    <property type="entry name" value="SBE2_M"/>
    <property type="match status" value="1"/>
</dbReference>
<feature type="compositionally biased region" description="Polar residues" evidence="2">
    <location>
        <begin position="140"/>
        <end position="149"/>
    </location>
</feature>
<gene>
    <name evidence="4" type="ORF">LECACI_7A001521</name>
</gene>
<feature type="region of interest" description="Disordered" evidence="2">
    <location>
        <begin position="1"/>
        <end position="380"/>
    </location>
</feature>
<feature type="domain" description="Rab-GAP TBC" evidence="3">
    <location>
        <begin position="492"/>
        <end position="699"/>
    </location>
</feature>
<organism evidence="4 5">
    <name type="scientific">Lecanosticta acicola</name>
    <dbReference type="NCBI Taxonomy" id="111012"/>
    <lineage>
        <taxon>Eukaryota</taxon>
        <taxon>Fungi</taxon>
        <taxon>Dikarya</taxon>
        <taxon>Ascomycota</taxon>
        <taxon>Pezizomycotina</taxon>
        <taxon>Dothideomycetes</taxon>
        <taxon>Dothideomycetidae</taxon>
        <taxon>Mycosphaerellales</taxon>
        <taxon>Mycosphaerellaceae</taxon>
        <taxon>Lecanosticta</taxon>
    </lineage>
</organism>
<dbReference type="Pfam" id="PF00566">
    <property type="entry name" value="RabGAP-TBC"/>
    <property type="match status" value="1"/>
</dbReference>
<evidence type="ECO:0000313" key="5">
    <source>
        <dbReference type="Proteomes" id="UP001296104"/>
    </source>
</evidence>
<dbReference type="InterPro" id="IPR053949">
    <property type="entry name" value="SBE2/SBE22_M"/>
</dbReference>
<evidence type="ECO:0000256" key="1">
    <source>
        <dbReference type="SAM" id="Coils"/>
    </source>
</evidence>
<evidence type="ECO:0000256" key="2">
    <source>
        <dbReference type="SAM" id="MobiDB-lite"/>
    </source>
</evidence>
<dbReference type="SUPFAM" id="SSF47923">
    <property type="entry name" value="Ypt/Rab-GAP domain of gyp1p"/>
    <property type="match status" value="2"/>
</dbReference>
<proteinExistence type="predicted"/>
<comment type="caution">
    <text evidence="4">The sequence shown here is derived from an EMBL/GenBank/DDBJ whole genome shotgun (WGS) entry which is preliminary data.</text>
</comment>
<feature type="compositionally biased region" description="Low complexity" evidence="2">
    <location>
        <begin position="174"/>
        <end position="187"/>
    </location>
</feature>
<dbReference type="PANTHER" id="PTHR47219">
    <property type="entry name" value="RAB GTPASE-ACTIVATING PROTEIN 1-LIKE"/>
    <property type="match status" value="1"/>
</dbReference>
<feature type="compositionally biased region" description="Low complexity" evidence="2">
    <location>
        <begin position="21"/>
        <end position="32"/>
    </location>
</feature>
<feature type="compositionally biased region" description="Basic and acidic residues" evidence="2">
    <location>
        <begin position="344"/>
        <end position="354"/>
    </location>
</feature>
<sequence>MMGASVVDHNVSLECIPSSPPGLSYSKSSKSSSSDEDDLSDTALTDKSTHFADVELNGDSAEDCNLPPDSRPTLKRPPPRSLTATGDVDSAARRRSGTSPPLRPLPNGMRQKYPSLQGVVNGALRDQSLNLPSGRRSMQRAASSPTSPFMRQHPHRIPSRSPSPGKPYGQQAFSASSQTLASNSSDALAKENGSVPRRPSWQPGTGRKTAEELEAEYNDDDEDVPEEAILENVPISPMPGHYNGLRSPSTASLRSTTPSPHRRPIYANLHSANIPKQAKRPHARASNAPPMPRSPKHVGRPAIPHSATISHFPAEPFSRKHRSKSWTEDLNEEAKQLSQALEEYAERTDSEKRSSLTNTPSSSPPRPSMPKQRAKSSAYEVSVHGLPPVQKGNIMIDPLPISKEKEAVLSRTRPSWLPPKDPIEEKKHLKEFQQMMARAAEAEKKRLLKEQENKENQKEMKGSLAKIWEQHVLPNWDAVVKEPRTRELWWRGVTPRNRGEVWQRAIGNELELSTASFEAALARANALERKFADLPAEAREKNKEAAWFKSIARDVPDTFPDLGIYQPDGGHLHQSLTDVLKAFATYRHDVGYVYGTHLVAGIICLLLPAPEAFVLLANMLNRPLPLAFLVHDQAAMARAYDLTLQTLKYKFTRLHDHLTNESVGLRAEEYLDPLFRCLFSYNLAPQHVMRILDVFVFEGDKALIRTAVAVLGRQESKLYGSRDEILDLVGWRNENRWDVGSEEEFMAAVREAGKVEGKMGGNA</sequence>
<feature type="compositionally biased region" description="Polar residues" evidence="2">
    <location>
        <begin position="246"/>
        <end position="259"/>
    </location>
</feature>
<dbReference type="Proteomes" id="UP001296104">
    <property type="component" value="Unassembled WGS sequence"/>
</dbReference>
<evidence type="ECO:0000313" key="4">
    <source>
        <dbReference type="EMBL" id="CAK3842476.1"/>
    </source>
</evidence>
<dbReference type="EMBL" id="CAVMBE010000006">
    <property type="protein sequence ID" value="CAK3842476.1"/>
    <property type="molecule type" value="Genomic_DNA"/>
</dbReference>
<evidence type="ECO:0000259" key="3">
    <source>
        <dbReference type="PROSITE" id="PS50086"/>
    </source>
</evidence>
<keyword evidence="5" id="KW-1185">Reference proteome</keyword>
<dbReference type="PROSITE" id="PS50086">
    <property type="entry name" value="TBC_RABGAP"/>
    <property type="match status" value="1"/>
</dbReference>
<feature type="compositionally biased region" description="Acidic residues" evidence="2">
    <location>
        <begin position="212"/>
        <end position="229"/>
    </location>
</feature>
<dbReference type="Gene3D" id="1.10.10.750">
    <property type="entry name" value="Ypt/Rab-GAP domain of gyp1p, domain 1"/>
    <property type="match status" value="1"/>
</dbReference>
<dbReference type="InterPro" id="IPR000195">
    <property type="entry name" value="Rab-GAP-TBC_dom"/>
</dbReference>
<name>A0AAI9E7W4_9PEZI</name>
<dbReference type="GO" id="GO:0005096">
    <property type="term" value="F:GTPase activator activity"/>
    <property type="evidence" value="ECO:0007669"/>
    <property type="project" value="TreeGrafter"/>
</dbReference>
<reference evidence="4" key="1">
    <citation type="submission" date="2023-11" db="EMBL/GenBank/DDBJ databases">
        <authorList>
            <person name="Alioto T."/>
            <person name="Alioto T."/>
            <person name="Gomez Garrido J."/>
        </authorList>
    </citation>
    <scope>NUCLEOTIDE SEQUENCE</scope>
</reference>
<accession>A0AAI9E7W4</accession>
<dbReference type="InterPro" id="IPR050302">
    <property type="entry name" value="Rab_GAP_TBC_domain"/>
</dbReference>
<dbReference type="Gene3D" id="1.10.8.270">
    <property type="entry name" value="putative rabgap domain of human tbc1 domain family member 14 like domains"/>
    <property type="match status" value="1"/>
</dbReference>
<protein>
    <submittedName>
        <fullName evidence="4">TBC domain-containing</fullName>
    </submittedName>
</protein>
<keyword evidence="1" id="KW-0175">Coiled coil</keyword>
<dbReference type="SMART" id="SM00164">
    <property type="entry name" value="TBC"/>
    <property type="match status" value="1"/>
</dbReference>
<dbReference type="GO" id="GO:0031267">
    <property type="term" value="F:small GTPase binding"/>
    <property type="evidence" value="ECO:0007669"/>
    <property type="project" value="TreeGrafter"/>
</dbReference>
<dbReference type="Gene3D" id="1.10.472.80">
    <property type="entry name" value="Ypt/Rab-GAP domain of gyp1p, domain 3"/>
    <property type="match status" value="1"/>
</dbReference>
<dbReference type="AlphaFoldDB" id="A0AAI9E7W4"/>
<dbReference type="InterPro" id="IPR035969">
    <property type="entry name" value="Rab-GAP_TBC_sf"/>
</dbReference>